<sequence>MAPNLKNLALLTDSLSPEIDVLRTKLVLPSVSQKPVAPKHQECESYWDWPTEEPAESVLSLERIESNLIQSAASLTVSNNSTCAESDAYWAESTACGPQHHAPPAHEEEIPATYWDEQVHEVDATREQYWDMTCETMTESDPYWSWSHDTPSAAVQEADAYWREAQ</sequence>
<proteinExistence type="predicted"/>
<evidence type="ECO:0000313" key="1">
    <source>
        <dbReference type="EMBL" id="CAD9952824.1"/>
    </source>
</evidence>
<accession>A0A7S2VEG1</accession>
<name>A0A7S2VEG1_9STRA</name>
<protein>
    <submittedName>
        <fullName evidence="1">Uncharacterized protein</fullName>
    </submittedName>
</protein>
<dbReference type="AlphaFoldDB" id="A0A7S2VEG1"/>
<gene>
    <name evidence="1" type="ORF">APAL1065_LOCUS6105</name>
</gene>
<reference evidence="1" key="1">
    <citation type="submission" date="2021-01" db="EMBL/GenBank/DDBJ databases">
        <authorList>
            <person name="Corre E."/>
            <person name="Pelletier E."/>
            <person name="Niang G."/>
            <person name="Scheremetjew M."/>
            <person name="Finn R."/>
            <person name="Kale V."/>
            <person name="Holt S."/>
            <person name="Cochrane G."/>
            <person name="Meng A."/>
            <person name="Brown T."/>
            <person name="Cohen L."/>
        </authorList>
    </citation>
    <scope>NUCLEOTIDE SEQUENCE</scope>
    <source>
        <strain evidence="1">CCMP125</strain>
    </source>
</reference>
<organism evidence="1">
    <name type="scientific">Entomoneis paludosa</name>
    <dbReference type="NCBI Taxonomy" id="265537"/>
    <lineage>
        <taxon>Eukaryota</taxon>
        <taxon>Sar</taxon>
        <taxon>Stramenopiles</taxon>
        <taxon>Ochrophyta</taxon>
        <taxon>Bacillariophyta</taxon>
        <taxon>Bacillariophyceae</taxon>
        <taxon>Bacillariophycidae</taxon>
        <taxon>Entomoneidaceae</taxon>
        <taxon>Entomoneis</taxon>
    </lineage>
</organism>
<dbReference type="EMBL" id="HBHT01009127">
    <property type="protein sequence ID" value="CAD9952824.1"/>
    <property type="molecule type" value="Transcribed_RNA"/>
</dbReference>